<dbReference type="STRING" id="418495.SAMN05216215_1001153"/>
<evidence type="ECO:0000313" key="2">
    <source>
        <dbReference type="EMBL" id="SDW08505.1"/>
    </source>
</evidence>
<dbReference type="Pfam" id="PF08012">
    <property type="entry name" value="DUF1702"/>
    <property type="match status" value="1"/>
</dbReference>
<dbReference type="Proteomes" id="UP000199529">
    <property type="component" value="Unassembled WGS sequence"/>
</dbReference>
<name>A0A1H2QN41_9PSEU</name>
<feature type="compositionally biased region" description="Basic and acidic residues" evidence="1">
    <location>
        <begin position="1"/>
        <end position="24"/>
    </location>
</feature>
<dbReference type="EMBL" id="FNOK01000001">
    <property type="protein sequence ID" value="SDW08505.1"/>
    <property type="molecule type" value="Genomic_DNA"/>
</dbReference>
<gene>
    <name evidence="2" type="ORF">SAMN05216215_1001153</name>
</gene>
<organism evidence="2 3">
    <name type="scientific">Saccharopolyspora shandongensis</name>
    <dbReference type="NCBI Taxonomy" id="418495"/>
    <lineage>
        <taxon>Bacteria</taxon>
        <taxon>Bacillati</taxon>
        <taxon>Actinomycetota</taxon>
        <taxon>Actinomycetes</taxon>
        <taxon>Pseudonocardiales</taxon>
        <taxon>Pseudonocardiaceae</taxon>
        <taxon>Saccharopolyspora</taxon>
    </lineage>
</organism>
<dbReference type="AlphaFoldDB" id="A0A1H2QN41"/>
<sequence>MISPPDRTRSHLPEDTDRSAPDHRRPPRILRLPMGMADFAHRGFRVDRPENRALLEEHARSFLRGFNLAVSNWRYPHPALADLPDEERGFAYEGAAMHAGIRDLATFGRARALHRLLAGPGAAYVHLIHVGVGWALAPLRIPLPVPVPATPLLRWLALDGAGFAECFFAGPARLRKACANPDDERRQARIAGCGRALWFIECADLDGIRHRISTVDEKARPHLWSGVGLASCYAGGLDAAGFRALREASGPHWAHFGQGCLFGIAARARSGIVPEHTALGARTLFAADVESAAGWTDLAADGLDGSTAIAAYTEWKTRLRRAVLDNS</sequence>
<dbReference type="RefSeq" id="WP_281247344.1">
    <property type="nucleotide sequence ID" value="NZ_FNOK01000001.1"/>
</dbReference>
<dbReference type="InterPro" id="IPR012964">
    <property type="entry name" value="DUF1702"/>
</dbReference>
<evidence type="ECO:0008006" key="4">
    <source>
        <dbReference type="Google" id="ProtNLM"/>
    </source>
</evidence>
<reference evidence="3" key="1">
    <citation type="submission" date="2016-10" db="EMBL/GenBank/DDBJ databases">
        <authorList>
            <person name="Varghese N."/>
            <person name="Submissions S."/>
        </authorList>
    </citation>
    <scope>NUCLEOTIDE SEQUENCE [LARGE SCALE GENOMIC DNA]</scope>
    <source>
        <strain evidence="3">CGMCC 4.3530</strain>
    </source>
</reference>
<evidence type="ECO:0000256" key="1">
    <source>
        <dbReference type="SAM" id="MobiDB-lite"/>
    </source>
</evidence>
<evidence type="ECO:0000313" key="3">
    <source>
        <dbReference type="Proteomes" id="UP000199529"/>
    </source>
</evidence>
<feature type="region of interest" description="Disordered" evidence="1">
    <location>
        <begin position="1"/>
        <end position="27"/>
    </location>
</feature>
<protein>
    <recommendedName>
        <fullName evidence="4">DUF1702 family protein</fullName>
    </recommendedName>
</protein>
<accession>A0A1H2QN41</accession>
<keyword evidence="3" id="KW-1185">Reference proteome</keyword>
<proteinExistence type="predicted"/>